<evidence type="ECO:0000313" key="1">
    <source>
        <dbReference type="EMBL" id="GGN24735.1"/>
    </source>
</evidence>
<evidence type="ECO:0000313" key="2">
    <source>
        <dbReference type="Proteomes" id="UP000653411"/>
    </source>
</evidence>
<accession>A0A918CTY4</accession>
<name>A0A918CTY4_9ACTN</name>
<reference evidence="1" key="1">
    <citation type="journal article" date="2014" name="Int. J. Syst. Evol. Microbiol.">
        <title>Complete genome sequence of Corynebacterium casei LMG S-19264T (=DSM 44701T), isolated from a smear-ripened cheese.</title>
        <authorList>
            <consortium name="US DOE Joint Genome Institute (JGI-PGF)"/>
            <person name="Walter F."/>
            <person name="Albersmeier A."/>
            <person name="Kalinowski J."/>
            <person name="Ruckert C."/>
        </authorList>
    </citation>
    <scope>NUCLEOTIDE SEQUENCE</scope>
    <source>
        <strain evidence="1">CGMCC 4.7110</strain>
    </source>
</reference>
<protein>
    <submittedName>
        <fullName evidence="1">Uncharacterized protein</fullName>
    </submittedName>
</protein>
<dbReference type="Proteomes" id="UP000653411">
    <property type="component" value="Unassembled WGS sequence"/>
</dbReference>
<organism evidence="1 2">
    <name type="scientific">Streptomyces fuscichromogenes</name>
    <dbReference type="NCBI Taxonomy" id="1324013"/>
    <lineage>
        <taxon>Bacteria</taxon>
        <taxon>Bacillati</taxon>
        <taxon>Actinomycetota</taxon>
        <taxon>Actinomycetes</taxon>
        <taxon>Kitasatosporales</taxon>
        <taxon>Streptomycetaceae</taxon>
        <taxon>Streptomyces</taxon>
    </lineage>
</organism>
<dbReference type="EMBL" id="BMML01000014">
    <property type="protein sequence ID" value="GGN24735.1"/>
    <property type="molecule type" value="Genomic_DNA"/>
</dbReference>
<keyword evidence="2" id="KW-1185">Reference proteome</keyword>
<sequence>MVEVEVLQRLDLRKVGRADPHRGALGLPIGDLPLQQGRQILLVGPVLVSGLVGSASSSQKAPMVGIFSTLVR</sequence>
<reference evidence="1" key="2">
    <citation type="submission" date="2020-09" db="EMBL/GenBank/DDBJ databases">
        <authorList>
            <person name="Sun Q."/>
            <person name="Zhou Y."/>
        </authorList>
    </citation>
    <scope>NUCLEOTIDE SEQUENCE</scope>
    <source>
        <strain evidence="1">CGMCC 4.7110</strain>
    </source>
</reference>
<gene>
    <name evidence="1" type="ORF">GCM10011578_058190</name>
</gene>
<proteinExistence type="predicted"/>
<dbReference type="AlphaFoldDB" id="A0A918CTY4"/>
<comment type="caution">
    <text evidence="1">The sequence shown here is derived from an EMBL/GenBank/DDBJ whole genome shotgun (WGS) entry which is preliminary data.</text>
</comment>